<dbReference type="Proteomes" id="UP000013085">
    <property type="component" value="Unassembled WGS sequence"/>
</dbReference>
<evidence type="ECO:0000313" key="1">
    <source>
        <dbReference type="EMBL" id="ENZ07551.1"/>
    </source>
</evidence>
<proteinExistence type="predicted"/>
<reference evidence="1 2" key="1">
    <citation type="submission" date="2013-01" db="EMBL/GenBank/DDBJ databases">
        <title>The Genome Sequence of Clostridium clostridioforme 90A8.</title>
        <authorList>
            <consortium name="The Broad Institute Genome Sequencing Platform"/>
            <person name="Earl A."/>
            <person name="Ward D."/>
            <person name="Feldgarden M."/>
            <person name="Gevers D."/>
            <person name="Courvalin P."/>
            <person name="Lambert T."/>
            <person name="Walker B."/>
            <person name="Young S.K."/>
            <person name="Zeng Q."/>
            <person name="Gargeya S."/>
            <person name="Fitzgerald M."/>
            <person name="Haas B."/>
            <person name="Abouelleil A."/>
            <person name="Alvarado L."/>
            <person name="Arachchi H.M."/>
            <person name="Berlin A.M."/>
            <person name="Chapman S.B."/>
            <person name="Dewar J."/>
            <person name="Goldberg J."/>
            <person name="Griggs A."/>
            <person name="Gujja S."/>
            <person name="Hansen M."/>
            <person name="Howarth C."/>
            <person name="Imamovic A."/>
            <person name="Larimer J."/>
            <person name="McCowan C."/>
            <person name="Murphy C."/>
            <person name="Neiman D."/>
            <person name="Pearson M."/>
            <person name="Priest M."/>
            <person name="Roberts A."/>
            <person name="Saif S."/>
            <person name="Shea T."/>
            <person name="Sisk P."/>
            <person name="Sykes S."/>
            <person name="Wortman J."/>
            <person name="Nusbaum C."/>
            <person name="Birren B."/>
        </authorList>
    </citation>
    <scope>NUCLEOTIDE SEQUENCE [LARGE SCALE GENOMIC DNA]</scope>
    <source>
        <strain evidence="1 2">90A8</strain>
    </source>
</reference>
<comment type="caution">
    <text evidence="1">The sequence shown here is derived from an EMBL/GenBank/DDBJ whole genome shotgun (WGS) entry which is preliminary data.</text>
</comment>
<gene>
    <name evidence="1" type="ORF">HMPREF1090_05132</name>
</gene>
<protein>
    <submittedName>
        <fullName evidence="1">Uncharacterized protein</fullName>
    </submittedName>
</protein>
<accession>A0A0E2HGG9</accession>
<name>A0A0E2HGG9_9FIRM</name>
<dbReference type="AlphaFoldDB" id="A0A0E2HGG9"/>
<sequence>MAVLYPRYIQYGAAAERIPVELETAEPEFIVLGGILKLVRGGLKGVDTAVFSLIGHQKNAFLLNRFENGLEMLPVVGGTIGVPVPVAVIAVKIILTVKGGKTVPFPGQKFQLSVCEKQLETGVLHQGFQPCFLEVRKRDGGNGVFQTGRKGMFVLFLQKGPCAVRQFGDNGQGAFLESVSTAYIIHVLPGYGAVPGFIQYVADHIVITAVYL</sequence>
<organism evidence="1 2">
    <name type="scientific">[Clostridium] clostridioforme 90A8</name>
    <dbReference type="NCBI Taxonomy" id="999408"/>
    <lineage>
        <taxon>Bacteria</taxon>
        <taxon>Bacillati</taxon>
        <taxon>Bacillota</taxon>
        <taxon>Clostridia</taxon>
        <taxon>Lachnospirales</taxon>
        <taxon>Lachnospiraceae</taxon>
        <taxon>Enterocloster</taxon>
    </lineage>
</organism>
<dbReference type="EMBL" id="AGYR01000066">
    <property type="protein sequence ID" value="ENZ07551.1"/>
    <property type="molecule type" value="Genomic_DNA"/>
</dbReference>
<dbReference type="HOGENOM" id="CLU_1298003_0_0_9"/>
<evidence type="ECO:0000313" key="2">
    <source>
        <dbReference type="Proteomes" id="UP000013085"/>
    </source>
</evidence>